<feature type="region of interest" description="Disordered" evidence="3">
    <location>
        <begin position="693"/>
        <end position="752"/>
    </location>
</feature>
<dbReference type="Pfam" id="PF12796">
    <property type="entry name" value="Ank_2"/>
    <property type="match status" value="1"/>
</dbReference>
<organism evidence="5 6">
    <name type="scientific">Fusarium oxysporum</name>
    <name type="common">Fusarium vascular wilt</name>
    <dbReference type="NCBI Taxonomy" id="5507"/>
    <lineage>
        <taxon>Eukaryota</taxon>
        <taxon>Fungi</taxon>
        <taxon>Dikarya</taxon>
        <taxon>Ascomycota</taxon>
        <taxon>Pezizomycotina</taxon>
        <taxon>Sordariomycetes</taxon>
        <taxon>Hypocreomycetidae</taxon>
        <taxon>Hypocreales</taxon>
        <taxon>Nectriaceae</taxon>
        <taxon>Fusarium</taxon>
        <taxon>Fusarium oxysporum species complex</taxon>
    </lineage>
</organism>
<evidence type="ECO:0000313" key="6">
    <source>
        <dbReference type="Proteomes" id="UP000558688"/>
    </source>
</evidence>
<dbReference type="PANTHER" id="PTHR10039:SF16">
    <property type="entry name" value="GPI INOSITOL-DEACYLASE"/>
    <property type="match status" value="1"/>
</dbReference>
<dbReference type="Pfam" id="PF00069">
    <property type="entry name" value="Pkinase"/>
    <property type="match status" value="1"/>
</dbReference>
<feature type="compositionally biased region" description="Polar residues" evidence="3">
    <location>
        <begin position="15"/>
        <end position="33"/>
    </location>
</feature>
<dbReference type="InterPro" id="IPR002110">
    <property type="entry name" value="Ankyrin_rpt"/>
</dbReference>
<dbReference type="Pfam" id="PF24883">
    <property type="entry name" value="NPHP3_N"/>
    <property type="match status" value="1"/>
</dbReference>
<feature type="region of interest" description="Disordered" evidence="3">
    <location>
        <begin position="1"/>
        <end position="33"/>
    </location>
</feature>
<proteinExistence type="predicted"/>
<reference evidence="5" key="1">
    <citation type="submission" date="2020-02" db="EMBL/GenBank/DDBJ databases">
        <title>Identification and distribution of gene clusters putatively required for synthesis of sphingolipid metabolism inhibitors in phylogenetically diverse species of the filamentous fungus Fusarium.</title>
        <authorList>
            <person name="Kim H.-S."/>
            <person name="Busman M."/>
            <person name="Brown D.W."/>
            <person name="Divon H."/>
            <person name="Uhlig S."/>
            <person name="Proctor R.H."/>
        </authorList>
    </citation>
    <scope>NUCLEOTIDE SEQUENCE [LARGE SCALE GENOMIC DNA]</scope>
    <source>
        <strain evidence="5">NRRL 39464</strain>
    </source>
</reference>
<dbReference type="PROSITE" id="PS50011">
    <property type="entry name" value="PROTEIN_KINASE_DOM"/>
    <property type="match status" value="1"/>
</dbReference>
<dbReference type="SUPFAM" id="SSF52540">
    <property type="entry name" value="P-loop containing nucleoside triphosphate hydrolases"/>
    <property type="match status" value="1"/>
</dbReference>
<dbReference type="GO" id="GO:0005524">
    <property type="term" value="F:ATP binding"/>
    <property type="evidence" value="ECO:0007669"/>
    <property type="project" value="InterPro"/>
</dbReference>
<dbReference type="PROSITE" id="PS50297">
    <property type="entry name" value="ANK_REP_REGION"/>
    <property type="match status" value="2"/>
</dbReference>
<dbReference type="EMBL" id="JAAFOW010001917">
    <property type="protein sequence ID" value="KAF5258710.1"/>
    <property type="molecule type" value="Genomic_DNA"/>
</dbReference>
<feature type="compositionally biased region" description="Basic and acidic residues" evidence="3">
    <location>
        <begin position="693"/>
        <end position="702"/>
    </location>
</feature>
<feature type="repeat" description="ANK" evidence="2">
    <location>
        <begin position="1571"/>
        <end position="1603"/>
    </location>
</feature>
<dbReference type="InterPro" id="IPR036770">
    <property type="entry name" value="Ankyrin_rpt-contain_sf"/>
</dbReference>
<evidence type="ECO:0000256" key="1">
    <source>
        <dbReference type="ARBA" id="ARBA00022737"/>
    </source>
</evidence>
<dbReference type="InterPro" id="IPR011009">
    <property type="entry name" value="Kinase-like_dom_sf"/>
</dbReference>
<dbReference type="InterPro" id="IPR056884">
    <property type="entry name" value="NPHP3-like_N"/>
</dbReference>
<name>A0A8H5EFD6_FUSOX</name>
<dbReference type="SUPFAM" id="SSF56112">
    <property type="entry name" value="Protein kinase-like (PK-like)"/>
    <property type="match status" value="1"/>
</dbReference>
<dbReference type="Proteomes" id="UP000558688">
    <property type="component" value="Unassembled WGS sequence"/>
</dbReference>
<sequence length="1711" mass="192237">MSQENLGLARKLSVPANQVSSSPHTLKSDETSQSWTGRSDLCFASIDTVHDGGIALHSAWERNQAQPSPSDDLTVTQRLHKLLDNNPITSSTLSEALHSNAERAGGRLYLPLDKLKALINSVSVRELLTSLNLSDIAVKTVVQGMFSCDLYSEDQHTTQKKEHQDRSGFSRIFAILVLTDRAKEIGKFIENGVSDFALPLIEIKEEAQHSRGHVHMHSLGRPDINNRKLIECFSTFKKTDSMRFFMYQDMINIPFFSFPGDNSTVFFYDLHPSCILPITSIGIPKHGGNGSVKKIELHTAHHNYKGAKTESLNNEFAVKTLHIHNEERFKKEVEVLERLPPKRPRSSPDHLDHLVHLELAYRHGNECCLVFPWASGNLKEYWAVGKKSPKEHKDVVWFFKQCWGLTVGLRRLHDPRSYNIARKANNDIHTTDDLLAEAHNTDYGRHGDIKPENILWFPEYRGEEDHLAICDFGSTEFNSSHSKSHVNADAIYGYTMTYQPPDSLIQPEVSQKYDVWSLGCVFLEFVSWFLLGDHAAVDEFPHSRMMKLGNGIVSSDRFFCINSKGRSKSERSAMVKPAVIRWKMLVPNPPQRSNCKQVRTVLDEIYEKCRGKIVYATEAFEYKPRKPVSKGADLLTWLRTSSTGAGLVESRQERGDEDSNLLSGPNNEILKSAHQAGDLNNSTAHIAFELEKYRTQPGERRTPNLPIHSTNETTGSSNGLSQVPTNDTTPLTTQPGDVAFDSQESPAKHQRRSVRFDMKVEPVIESRQPPGKPRSTNIAEHVDAPDSGAGASIMMDKKVSKSECEPSKNSELESLSPIPTESVVRPEPAGRRVWDMRATATSEFFQHSPPKLFTELQMEVELLSNQYFTPLSSLGSESLTNMDPLSITTAVLACLQTSFSILSCCYSLRAEMRTIPHTMIEIMEEVRSLRNLMEILEPVLHGKEALDDKDSPQQASSRGLSNTIMPVIEKCLSELRALQERIHPERVKAILESKRKALLQTLTWRLKGSEAQDAIFNLQQCKASLNLVISSHNSVAIGNIERLSLSIDTSVKESSQQLDELTKGFDSYKLAEQEEAVINWLSPAAAGQNHLQVKSTHHPGTSEWFHQSKEFQEWFSGSNKLLWLSGPSGSGKTMITASTEKDGGCGPTSEMMNDIFKMLSEKQKIYLLIDAADEAREYKQLANQLMSLARSATNTNVLVTSRNEVTLQRVFTAVPRVCLEDHVPDVDKDIERFINTWYEPDHDLEWLSPEVQNLVSQSLLSRSQGSFRWAACQLESLSHCRTVRDIRRTLSKLPEGLNETYGRLLLRTSASEVPLVRKILMWLSFSSVPLKLHELWEALAIEQGRHDIDDEFRLRSPQDILILTNSLVTVSSEGYVMLAHLSVRDYLLSDDIRQNSETAKFALELRTCHMEMAKDCLTYLFFSEVASGPSTTEQQYLYRLEDLPLISYASRYWFYHALHADDSEEVHRLCLDFFLPESRGNFMAWVQVFNATSPFKWNVYPRHATSLYYASSLGLNRVVNTLVQSATVDELNAPGSRFGGTAIHAAAIRDHLAIIRQLVSAGADAGKADFNGVTPLHSAAGQGSEATIEVLLNFGSPKEARDGMDGKTPAEWARISGYLSAAKLIEEYSQSSYRKEESPIGKELRPGDSSKDDLVQLWRPRAGYFPDYYERRSGLDSSCIISISLGETTDVLNSTAPLIQDREAKAQSLVW</sequence>
<dbReference type="CDD" id="cd00180">
    <property type="entry name" value="PKc"/>
    <property type="match status" value="1"/>
</dbReference>
<feature type="region of interest" description="Disordered" evidence="3">
    <location>
        <begin position="646"/>
        <end position="667"/>
    </location>
</feature>
<dbReference type="PANTHER" id="PTHR10039">
    <property type="entry name" value="AMELOGENIN"/>
    <property type="match status" value="1"/>
</dbReference>
<dbReference type="InterPro" id="IPR027417">
    <property type="entry name" value="P-loop_NTPase"/>
</dbReference>
<dbReference type="SMART" id="SM00220">
    <property type="entry name" value="S_TKc"/>
    <property type="match status" value="1"/>
</dbReference>
<evidence type="ECO:0000259" key="4">
    <source>
        <dbReference type="PROSITE" id="PS50011"/>
    </source>
</evidence>
<accession>A0A8H5EFD6</accession>
<dbReference type="PROSITE" id="PS50088">
    <property type="entry name" value="ANK_REPEAT"/>
    <property type="match status" value="2"/>
</dbReference>
<dbReference type="SUPFAM" id="SSF48403">
    <property type="entry name" value="Ankyrin repeat"/>
    <property type="match status" value="1"/>
</dbReference>
<dbReference type="Gene3D" id="1.10.510.10">
    <property type="entry name" value="Transferase(Phosphotransferase) domain 1"/>
    <property type="match status" value="1"/>
</dbReference>
<dbReference type="Gene3D" id="1.25.40.20">
    <property type="entry name" value="Ankyrin repeat-containing domain"/>
    <property type="match status" value="1"/>
</dbReference>
<dbReference type="InterPro" id="IPR000719">
    <property type="entry name" value="Prot_kinase_dom"/>
</dbReference>
<feature type="repeat" description="ANK" evidence="2">
    <location>
        <begin position="1538"/>
        <end position="1570"/>
    </location>
</feature>
<dbReference type="Pfam" id="PF22939">
    <property type="entry name" value="WHD_GPIID"/>
    <property type="match status" value="1"/>
</dbReference>
<evidence type="ECO:0000256" key="2">
    <source>
        <dbReference type="PROSITE-ProRule" id="PRU00023"/>
    </source>
</evidence>
<keyword evidence="2" id="KW-0040">ANK repeat</keyword>
<gene>
    <name evidence="5" type="ORF">FOXYS1_10702</name>
</gene>
<feature type="compositionally biased region" description="Polar residues" evidence="3">
    <location>
        <begin position="707"/>
        <end position="735"/>
    </location>
</feature>
<dbReference type="GO" id="GO:0004672">
    <property type="term" value="F:protein kinase activity"/>
    <property type="evidence" value="ECO:0007669"/>
    <property type="project" value="InterPro"/>
</dbReference>
<dbReference type="SMART" id="SM00248">
    <property type="entry name" value="ANK"/>
    <property type="match status" value="4"/>
</dbReference>
<feature type="region of interest" description="Disordered" evidence="3">
    <location>
        <begin position="765"/>
        <end position="791"/>
    </location>
</feature>
<feature type="domain" description="Protein kinase" evidence="4">
    <location>
        <begin position="278"/>
        <end position="606"/>
    </location>
</feature>
<dbReference type="InterPro" id="IPR054471">
    <property type="entry name" value="GPIID_WHD"/>
</dbReference>
<protein>
    <recommendedName>
        <fullName evidence="4">Protein kinase domain-containing protein</fullName>
    </recommendedName>
</protein>
<evidence type="ECO:0000313" key="5">
    <source>
        <dbReference type="EMBL" id="KAF5258710.1"/>
    </source>
</evidence>
<comment type="caution">
    <text evidence="5">The sequence shown here is derived from an EMBL/GenBank/DDBJ whole genome shotgun (WGS) entry which is preliminary data.</text>
</comment>
<feature type="region of interest" description="Disordered" evidence="3">
    <location>
        <begin position="807"/>
        <end position="826"/>
    </location>
</feature>
<evidence type="ECO:0000256" key="3">
    <source>
        <dbReference type="SAM" id="MobiDB-lite"/>
    </source>
</evidence>
<keyword evidence="1" id="KW-0677">Repeat</keyword>